<feature type="compositionally biased region" description="Basic and acidic residues" evidence="1">
    <location>
        <begin position="38"/>
        <end position="48"/>
    </location>
</feature>
<gene>
    <name evidence="2" type="ORF">CISG_09304</name>
</gene>
<feature type="compositionally biased region" description="Basic and acidic residues" evidence="1">
    <location>
        <begin position="124"/>
        <end position="186"/>
    </location>
</feature>
<evidence type="ECO:0000313" key="3">
    <source>
        <dbReference type="Proteomes" id="UP000054559"/>
    </source>
</evidence>
<reference evidence="3" key="1">
    <citation type="journal article" date="2010" name="Genome Res.">
        <title>Population genomic sequencing of Coccidioides fungi reveals recent hybridization and transposon control.</title>
        <authorList>
            <person name="Neafsey D.E."/>
            <person name="Barker B.M."/>
            <person name="Sharpton T.J."/>
            <person name="Stajich J.E."/>
            <person name="Park D.J."/>
            <person name="Whiston E."/>
            <person name="Hung C.-Y."/>
            <person name="McMahan C."/>
            <person name="White J."/>
            <person name="Sykes S."/>
            <person name="Heiman D."/>
            <person name="Young S."/>
            <person name="Zeng Q."/>
            <person name="Abouelleil A."/>
            <person name="Aftuck L."/>
            <person name="Bessette D."/>
            <person name="Brown A."/>
            <person name="FitzGerald M."/>
            <person name="Lui A."/>
            <person name="Macdonald J.P."/>
            <person name="Priest M."/>
            <person name="Orbach M.J."/>
            <person name="Galgiani J.N."/>
            <person name="Kirkland T.N."/>
            <person name="Cole G.T."/>
            <person name="Birren B.W."/>
            <person name="Henn M.R."/>
            <person name="Taylor J.W."/>
            <person name="Rounsley S.D."/>
        </authorList>
    </citation>
    <scope>NUCLEOTIDE SEQUENCE [LARGE SCALE GENOMIC DNA]</scope>
    <source>
        <strain evidence="3">RMSCC 3703</strain>
    </source>
</reference>
<accession>A0A0J8U409</accession>
<dbReference type="STRING" id="454286.A0A0J8U409"/>
<proteinExistence type="predicted"/>
<feature type="compositionally biased region" description="Basic and acidic residues" evidence="1">
    <location>
        <begin position="9"/>
        <end position="22"/>
    </location>
</feature>
<organism evidence="2 3">
    <name type="scientific">Coccidioides immitis RMSCC 3703</name>
    <dbReference type="NCBI Taxonomy" id="454286"/>
    <lineage>
        <taxon>Eukaryota</taxon>
        <taxon>Fungi</taxon>
        <taxon>Dikarya</taxon>
        <taxon>Ascomycota</taxon>
        <taxon>Pezizomycotina</taxon>
        <taxon>Eurotiomycetes</taxon>
        <taxon>Eurotiomycetidae</taxon>
        <taxon>Onygenales</taxon>
        <taxon>Onygenaceae</taxon>
        <taxon>Coccidioides</taxon>
    </lineage>
</organism>
<evidence type="ECO:0000313" key="2">
    <source>
        <dbReference type="EMBL" id="KMU81572.1"/>
    </source>
</evidence>
<dbReference type="EMBL" id="DS268204">
    <property type="protein sequence ID" value="KMU81572.1"/>
    <property type="molecule type" value="Genomic_DNA"/>
</dbReference>
<feature type="compositionally biased region" description="Basic residues" evidence="1">
    <location>
        <begin position="107"/>
        <end position="123"/>
    </location>
</feature>
<name>A0A0J8U409_COCIT</name>
<evidence type="ECO:0000256" key="1">
    <source>
        <dbReference type="SAM" id="MobiDB-lite"/>
    </source>
</evidence>
<feature type="region of interest" description="Disordered" evidence="1">
    <location>
        <begin position="1"/>
        <end position="205"/>
    </location>
</feature>
<feature type="compositionally biased region" description="Low complexity" evidence="1">
    <location>
        <begin position="86"/>
        <end position="106"/>
    </location>
</feature>
<dbReference type="Proteomes" id="UP000054559">
    <property type="component" value="Unassembled WGS sequence"/>
</dbReference>
<protein>
    <submittedName>
        <fullName evidence="2">Uncharacterized protein</fullName>
    </submittedName>
</protein>
<dbReference type="AlphaFoldDB" id="A0A0J8U409"/>
<feature type="compositionally biased region" description="Low complexity" evidence="1">
    <location>
        <begin position="49"/>
        <end position="63"/>
    </location>
</feature>
<feature type="compositionally biased region" description="Basic and acidic residues" evidence="1">
    <location>
        <begin position="194"/>
        <end position="205"/>
    </location>
</feature>
<sequence length="221" mass="25853">MADAAARARSRDMPEQLLRRQDENEEGGVPRSRTLCTRHRESRHDTTSRSRGSSSHNSISSLTAKPVALLRRMATGESDTSGPMLRVNVDSSSSSRSGSHSDSSNRSRSHGHSQGKQRQHHREKSSGFEEERRRRKDSMAEPSRARRDHREPREHREQNHRSRKEIERQPRPSRRDSHAYYDERERRRERRSSRRYEEEPSRGFRLRDKIRENLKAVIAAA</sequence>